<dbReference type="Proteomes" id="UP001187315">
    <property type="component" value="Unassembled WGS sequence"/>
</dbReference>
<evidence type="ECO:0000256" key="1">
    <source>
        <dbReference type="SAM" id="MobiDB-lite"/>
    </source>
</evidence>
<evidence type="ECO:0000313" key="3">
    <source>
        <dbReference type="Proteomes" id="UP001187315"/>
    </source>
</evidence>
<evidence type="ECO:0000313" key="2">
    <source>
        <dbReference type="EMBL" id="KAK2823321.1"/>
    </source>
</evidence>
<proteinExistence type="predicted"/>
<dbReference type="AlphaFoldDB" id="A0AA88RX82"/>
<gene>
    <name evidence="2" type="ORF">Q7C36_019921</name>
</gene>
<name>A0AA88RX82_TACVA</name>
<protein>
    <submittedName>
        <fullName evidence="2">Uncharacterized protein</fullName>
    </submittedName>
</protein>
<comment type="caution">
    <text evidence="2">The sequence shown here is derived from an EMBL/GenBank/DDBJ whole genome shotgun (WGS) entry which is preliminary data.</text>
</comment>
<feature type="compositionally biased region" description="Pro residues" evidence="1">
    <location>
        <begin position="53"/>
        <end position="70"/>
    </location>
</feature>
<keyword evidence="3" id="KW-1185">Reference proteome</keyword>
<feature type="region of interest" description="Disordered" evidence="1">
    <location>
        <begin position="44"/>
        <end position="82"/>
    </location>
</feature>
<organism evidence="2 3">
    <name type="scientific">Tachysurus vachellii</name>
    <name type="common">Darkbarbel catfish</name>
    <name type="synonym">Pelteobagrus vachellii</name>
    <dbReference type="NCBI Taxonomy" id="175792"/>
    <lineage>
        <taxon>Eukaryota</taxon>
        <taxon>Metazoa</taxon>
        <taxon>Chordata</taxon>
        <taxon>Craniata</taxon>
        <taxon>Vertebrata</taxon>
        <taxon>Euteleostomi</taxon>
        <taxon>Actinopterygii</taxon>
        <taxon>Neopterygii</taxon>
        <taxon>Teleostei</taxon>
        <taxon>Ostariophysi</taxon>
        <taxon>Siluriformes</taxon>
        <taxon>Bagridae</taxon>
        <taxon>Tachysurus</taxon>
    </lineage>
</organism>
<dbReference type="EMBL" id="JAVHJS010000021">
    <property type="protein sequence ID" value="KAK2823321.1"/>
    <property type="molecule type" value="Genomic_DNA"/>
</dbReference>
<sequence>MASHALPTPEADGTASYMLLKPEAGAKVSHNLLISESIDKHPSSTLARALPDPSLPAPVLPPDKPVMEPPPDPKEPAPALPSYGCYLVPALPPDPTNPLPS</sequence>
<reference evidence="2" key="1">
    <citation type="submission" date="2023-08" db="EMBL/GenBank/DDBJ databases">
        <title>Pelteobagrus vachellii genome.</title>
        <authorList>
            <person name="Liu H."/>
        </authorList>
    </citation>
    <scope>NUCLEOTIDE SEQUENCE</scope>
    <source>
        <strain evidence="2">PRFRI_2022a</strain>
        <tissue evidence="2">Muscle</tissue>
    </source>
</reference>
<accession>A0AA88RX82</accession>